<dbReference type="Proteomes" id="UP000276568">
    <property type="component" value="Unassembled WGS sequence"/>
</dbReference>
<protein>
    <submittedName>
        <fullName evidence="1">Uncharacterized protein</fullName>
    </submittedName>
</protein>
<accession>A0A3N0HYQ4</accession>
<evidence type="ECO:0000313" key="2">
    <source>
        <dbReference type="Proteomes" id="UP000276568"/>
    </source>
</evidence>
<keyword evidence="2" id="KW-1185">Reference proteome</keyword>
<name>A0A3N0HYQ4_9FIRM</name>
<comment type="caution">
    <text evidence="1">The sequence shown here is derived from an EMBL/GenBank/DDBJ whole genome shotgun (WGS) entry which is preliminary data.</text>
</comment>
<reference evidence="1 2" key="1">
    <citation type="submission" date="2018-11" db="EMBL/GenBank/DDBJ databases">
        <title>Clostridium sp. nov., a member of the family Erysipelotrichaceae isolated from pig faeces.</title>
        <authorList>
            <person name="Chang Y.-H."/>
        </authorList>
    </citation>
    <scope>NUCLEOTIDE SEQUENCE [LARGE SCALE GENOMIC DNA]</scope>
    <source>
        <strain evidence="1 2">YH-panp20</strain>
    </source>
</reference>
<dbReference type="EMBL" id="RJQC01000003">
    <property type="protein sequence ID" value="RNM29871.1"/>
    <property type="molecule type" value="Genomic_DNA"/>
</dbReference>
<proteinExistence type="predicted"/>
<dbReference type="RefSeq" id="WP_128520934.1">
    <property type="nucleotide sequence ID" value="NZ_RJQC01000003.1"/>
</dbReference>
<organism evidence="1 2">
    <name type="scientific">Absicoccus porci</name>
    <dbReference type="NCBI Taxonomy" id="2486576"/>
    <lineage>
        <taxon>Bacteria</taxon>
        <taxon>Bacillati</taxon>
        <taxon>Bacillota</taxon>
        <taxon>Erysipelotrichia</taxon>
        <taxon>Erysipelotrichales</taxon>
        <taxon>Erysipelotrichaceae</taxon>
        <taxon>Absicoccus</taxon>
    </lineage>
</organism>
<dbReference type="AlphaFoldDB" id="A0A3N0HYQ4"/>
<evidence type="ECO:0000313" key="1">
    <source>
        <dbReference type="EMBL" id="RNM29871.1"/>
    </source>
</evidence>
<sequence>MTVKARSDTVTLIRVNDGDQGPKGTDGISVASVVIQYYLSTSSTSMTGGSWSADYPKWEPNKWVWIRQETTLSDGTKKYSDGKLWSNLNELYELETSNSAEIINTNDSIKSTVEQVNTYHSELSDAIKSNTDALDAFKANVSGTYATKSEIAQTSQSIQASIKKAISDSTYQTVSNVKLDESGLHVGTSNTQTESKIDGSGLTVSDTDGNTLMNVTTTQSMIQSLKVTEKVQFGAHQIQAYDGEEADGSTVVGTALLWIGDVK</sequence>
<gene>
    <name evidence="1" type="ORF">EDX97_09625</name>
</gene>